<keyword evidence="2" id="KW-1185">Reference proteome</keyword>
<reference evidence="1 2" key="1">
    <citation type="submission" date="2015-01" db="EMBL/GenBank/DDBJ databases">
        <title>Genome Sequence of Magnetospirillum magnetotacticum Strain MS-1.</title>
        <authorList>
            <person name="Marinov G.K."/>
            <person name="Smalley M.D."/>
            <person name="DeSalvo G."/>
        </authorList>
    </citation>
    <scope>NUCLEOTIDE SEQUENCE [LARGE SCALE GENOMIC DNA]</scope>
    <source>
        <strain evidence="1 2">MS-1</strain>
    </source>
</reference>
<dbReference type="AlphaFoldDB" id="A0A0C2YT94"/>
<accession>A0A0C2YT94</accession>
<sequence length="551" mass="60675">MNAPLPADQRLLLDDVLSRLAKVEDSPGLLRFMAGMLKTLLRRQGDAQFLATIQDAFAAGLPGLDFTGQKELAAEVLQVVITKRPEIALAWQKIHGAPPRPAPVQAPVPEPAAPPHRRAADLPMEMPPPLPPEADDYAFAEAEAFIATQMGEALDKRLALMRVPLPAIPSVAWCLDQPFFLFVPQFAAIAKAFITGPILRRCRDGLEKRVLSRVDYEILTKPDRQAAFWGDVRELVLKAVDESLTKLATHLKTAEAKQAAIARTGNEGKEGFKLVNKAVTKPRNYNILGVEFALGQVTTTEQVKVKVPPPYKLEPNEIEAQELMGKFRTGAAHAGVKLPDSADFQFLRTLLNFNTRLFIQSRDELIGLAAHEDTTAGFLSERLRAADKSFTNYLTDVLVMMMFTRCGDTSFRLAQFHAVCVGSARDKSAMVAMRPFIPAELARRPHELAVQVREALRRRLHLDAVLGSVERLLDCYKVMGRNLFGHELEEARAVIAAFPMVFAADGEVAAYSTIAKLILATISGEQPDRSICLMRVGQAYDRIGRKAAATA</sequence>
<dbReference type="EMBL" id="JXSL01000030">
    <property type="protein sequence ID" value="KIL97930.1"/>
    <property type="molecule type" value="Genomic_DNA"/>
</dbReference>
<comment type="caution">
    <text evidence="1">The sequence shown here is derived from an EMBL/GenBank/DDBJ whole genome shotgun (WGS) entry which is preliminary data.</text>
</comment>
<dbReference type="OrthoDB" id="7318774at2"/>
<dbReference type="STRING" id="272627.CCC_00991"/>
<gene>
    <name evidence="1" type="ORF">CCC_00991</name>
</gene>
<protein>
    <submittedName>
        <fullName evidence="1">Uncharacterized protein</fullName>
    </submittedName>
</protein>
<name>A0A0C2YT94_PARME</name>
<evidence type="ECO:0000313" key="1">
    <source>
        <dbReference type="EMBL" id="KIL97930.1"/>
    </source>
</evidence>
<dbReference type="RefSeq" id="WP_041042173.1">
    <property type="nucleotide sequence ID" value="NZ_JXSL01000030.1"/>
</dbReference>
<evidence type="ECO:0000313" key="2">
    <source>
        <dbReference type="Proteomes" id="UP000031971"/>
    </source>
</evidence>
<proteinExistence type="predicted"/>
<organism evidence="1 2">
    <name type="scientific">Paramagnetospirillum magnetotacticum MS-1</name>
    <dbReference type="NCBI Taxonomy" id="272627"/>
    <lineage>
        <taxon>Bacteria</taxon>
        <taxon>Pseudomonadati</taxon>
        <taxon>Pseudomonadota</taxon>
        <taxon>Alphaproteobacteria</taxon>
        <taxon>Rhodospirillales</taxon>
        <taxon>Magnetospirillaceae</taxon>
        <taxon>Paramagnetospirillum</taxon>
    </lineage>
</organism>
<dbReference type="Proteomes" id="UP000031971">
    <property type="component" value="Unassembled WGS sequence"/>
</dbReference>